<dbReference type="InterPro" id="IPR010982">
    <property type="entry name" value="Lambda_DNA-bd_dom_sf"/>
</dbReference>
<dbReference type="InterPro" id="IPR028082">
    <property type="entry name" value="Peripla_BP_I"/>
</dbReference>
<reference evidence="7 8" key="1">
    <citation type="submission" date="2019-02" db="EMBL/GenBank/DDBJ databases">
        <title>Kribbella capetownensis sp. nov. and Kribbella speibonae sp. nov., isolated from soil.</title>
        <authorList>
            <person name="Curtis S.M."/>
            <person name="Norton I."/>
            <person name="Everest G.J."/>
            <person name="Meyers P.R."/>
        </authorList>
    </citation>
    <scope>NUCLEOTIDE SEQUENCE [LARGE SCALE GENOMIC DNA]</scope>
    <source>
        <strain evidence="5 7">SK5</strain>
        <strain evidence="6 8">YM55</strain>
    </source>
</reference>
<name>A0A4R0IKP2_9ACTN</name>
<dbReference type="InterPro" id="IPR000843">
    <property type="entry name" value="HTH_LacI"/>
</dbReference>
<gene>
    <name evidence="5" type="ORF">E0H58_23135</name>
    <name evidence="6" type="ORF">E0H92_29035</name>
</gene>
<dbReference type="Pfam" id="PF00356">
    <property type="entry name" value="LacI"/>
    <property type="match status" value="1"/>
</dbReference>
<dbReference type="SUPFAM" id="SSF53822">
    <property type="entry name" value="Periplasmic binding protein-like I"/>
    <property type="match status" value="1"/>
</dbReference>
<keyword evidence="3" id="KW-0804">Transcription</keyword>
<dbReference type="InterPro" id="IPR046335">
    <property type="entry name" value="LacI/GalR-like_sensor"/>
</dbReference>
<dbReference type="CDD" id="cd01392">
    <property type="entry name" value="HTH_LacI"/>
    <property type="match status" value="1"/>
</dbReference>
<evidence type="ECO:0000259" key="4">
    <source>
        <dbReference type="PROSITE" id="PS50932"/>
    </source>
</evidence>
<keyword evidence="7" id="KW-1185">Reference proteome</keyword>
<comment type="caution">
    <text evidence="6">The sequence shown here is derived from an EMBL/GenBank/DDBJ whole genome shotgun (WGS) entry which is preliminary data.</text>
</comment>
<protein>
    <submittedName>
        <fullName evidence="6">LacI family transcriptional regulator</fullName>
    </submittedName>
</protein>
<dbReference type="Gene3D" id="1.10.260.40">
    <property type="entry name" value="lambda repressor-like DNA-binding domains"/>
    <property type="match status" value="1"/>
</dbReference>
<feature type="domain" description="HTH lacI-type" evidence="4">
    <location>
        <begin position="26"/>
        <end position="80"/>
    </location>
</feature>
<sequence length="354" mass="38232">MCGSARRSGPEVRIDRAEGKTVAERVRLIDVAREAGTSVSTVSRALNGSDLISPEVVAHVRAVAGQLGYRADKRAQEFKLGRPLTVGVTVPDLTNPFFSEVLKGLNASARAGGYRLLIGESSEDPAEELRLVDELVDYSGALVLCSSRLTRAGLEKALAQPVPVVCINRTVKNAGVVAIDYRAASRLLLEHLTGLGHRRVLYVGGPATSWSDGERRRTLRRTARALDVTLDEIDGGWSGNHGYDAGPTVLHSRATAVITFNDLVGIGLLSWMYDNGVEVPSELSVASYDDIPIAAYSRPPLTSLRNERAKLGELAWEQLTKRLGGADWPAPDLLTPELVVRASTGPARRRARIR</sequence>
<accession>A0A4R0IKP2</accession>
<evidence type="ECO:0000256" key="3">
    <source>
        <dbReference type="ARBA" id="ARBA00023163"/>
    </source>
</evidence>
<keyword evidence="1" id="KW-0805">Transcription regulation</keyword>
<evidence type="ECO:0000256" key="1">
    <source>
        <dbReference type="ARBA" id="ARBA00023015"/>
    </source>
</evidence>
<evidence type="ECO:0000313" key="7">
    <source>
        <dbReference type="Proteomes" id="UP000292385"/>
    </source>
</evidence>
<organism evidence="6 8">
    <name type="scientific">Kribbella speibonae</name>
    <dbReference type="NCBI Taxonomy" id="1572660"/>
    <lineage>
        <taxon>Bacteria</taxon>
        <taxon>Bacillati</taxon>
        <taxon>Actinomycetota</taxon>
        <taxon>Actinomycetes</taxon>
        <taxon>Propionibacteriales</taxon>
        <taxon>Kribbellaceae</taxon>
        <taxon>Kribbella</taxon>
    </lineage>
</organism>
<dbReference type="AlphaFoldDB" id="A0A4R0IKP2"/>
<dbReference type="PROSITE" id="PS50932">
    <property type="entry name" value="HTH_LACI_2"/>
    <property type="match status" value="1"/>
</dbReference>
<dbReference type="PANTHER" id="PTHR30146:SF109">
    <property type="entry name" value="HTH-TYPE TRANSCRIPTIONAL REGULATOR GALS"/>
    <property type="match status" value="1"/>
</dbReference>
<dbReference type="Pfam" id="PF13377">
    <property type="entry name" value="Peripla_BP_3"/>
    <property type="match status" value="1"/>
</dbReference>
<dbReference type="EMBL" id="SJJY01000005">
    <property type="protein sequence ID" value="TCC21796.1"/>
    <property type="molecule type" value="Genomic_DNA"/>
</dbReference>
<dbReference type="SMART" id="SM00354">
    <property type="entry name" value="HTH_LACI"/>
    <property type="match status" value="1"/>
</dbReference>
<dbReference type="Proteomes" id="UP000292385">
    <property type="component" value="Unassembled WGS sequence"/>
</dbReference>
<dbReference type="GO" id="GO:0000976">
    <property type="term" value="F:transcription cis-regulatory region binding"/>
    <property type="evidence" value="ECO:0007669"/>
    <property type="project" value="TreeGrafter"/>
</dbReference>
<evidence type="ECO:0000313" key="8">
    <source>
        <dbReference type="Proteomes" id="UP000294225"/>
    </source>
</evidence>
<dbReference type="Proteomes" id="UP000294225">
    <property type="component" value="Unassembled WGS sequence"/>
</dbReference>
<keyword evidence="2" id="KW-0238">DNA-binding</keyword>
<dbReference type="GO" id="GO:0003700">
    <property type="term" value="F:DNA-binding transcription factor activity"/>
    <property type="evidence" value="ECO:0007669"/>
    <property type="project" value="TreeGrafter"/>
</dbReference>
<evidence type="ECO:0000256" key="2">
    <source>
        <dbReference type="ARBA" id="ARBA00023125"/>
    </source>
</evidence>
<dbReference type="SUPFAM" id="SSF47413">
    <property type="entry name" value="lambda repressor-like DNA-binding domains"/>
    <property type="match status" value="1"/>
</dbReference>
<dbReference type="Gene3D" id="3.40.50.2300">
    <property type="match status" value="2"/>
</dbReference>
<proteinExistence type="predicted"/>
<dbReference type="PANTHER" id="PTHR30146">
    <property type="entry name" value="LACI-RELATED TRANSCRIPTIONAL REPRESSOR"/>
    <property type="match status" value="1"/>
</dbReference>
<evidence type="ECO:0000313" key="5">
    <source>
        <dbReference type="EMBL" id="TCC21796.1"/>
    </source>
</evidence>
<evidence type="ECO:0000313" key="6">
    <source>
        <dbReference type="EMBL" id="TCC34083.1"/>
    </source>
</evidence>
<dbReference type="CDD" id="cd06267">
    <property type="entry name" value="PBP1_LacI_sugar_binding-like"/>
    <property type="match status" value="1"/>
</dbReference>
<dbReference type="EMBL" id="SJKC01000004">
    <property type="protein sequence ID" value="TCC34083.1"/>
    <property type="molecule type" value="Genomic_DNA"/>
</dbReference>